<sequence length="92" mass="10075">MLKRLFAHLMKTGAKRSGAKPQNQSCDRKRPRDPPPPARLSPYPYYSPSACPFTPLLPAAAGPPDPDKACPSCHSRDAYKCIALIISPFHVC</sequence>
<feature type="region of interest" description="Disordered" evidence="1">
    <location>
        <begin position="12"/>
        <end position="41"/>
    </location>
</feature>
<reference evidence="2" key="1">
    <citation type="submission" date="2022-03" db="EMBL/GenBank/DDBJ databases">
        <authorList>
            <person name="Tunstrom K."/>
        </authorList>
    </citation>
    <scope>NUCLEOTIDE SEQUENCE</scope>
</reference>
<gene>
    <name evidence="2" type="ORF">EEDITHA_LOCUS14870</name>
</gene>
<evidence type="ECO:0008006" key="4">
    <source>
        <dbReference type="Google" id="ProtNLM"/>
    </source>
</evidence>
<dbReference type="Proteomes" id="UP001153954">
    <property type="component" value="Unassembled WGS sequence"/>
</dbReference>
<evidence type="ECO:0000313" key="2">
    <source>
        <dbReference type="EMBL" id="CAH2099952.1"/>
    </source>
</evidence>
<dbReference type="AlphaFoldDB" id="A0AAU9UQ04"/>
<protein>
    <recommendedName>
        <fullName evidence="4">Agouti signaling protein</fullName>
    </recommendedName>
</protein>
<evidence type="ECO:0000256" key="1">
    <source>
        <dbReference type="SAM" id="MobiDB-lite"/>
    </source>
</evidence>
<accession>A0AAU9UQ04</accession>
<proteinExistence type="predicted"/>
<organism evidence="2 3">
    <name type="scientific">Euphydryas editha</name>
    <name type="common">Edith's checkerspot</name>
    <dbReference type="NCBI Taxonomy" id="104508"/>
    <lineage>
        <taxon>Eukaryota</taxon>
        <taxon>Metazoa</taxon>
        <taxon>Ecdysozoa</taxon>
        <taxon>Arthropoda</taxon>
        <taxon>Hexapoda</taxon>
        <taxon>Insecta</taxon>
        <taxon>Pterygota</taxon>
        <taxon>Neoptera</taxon>
        <taxon>Endopterygota</taxon>
        <taxon>Lepidoptera</taxon>
        <taxon>Glossata</taxon>
        <taxon>Ditrysia</taxon>
        <taxon>Papilionoidea</taxon>
        <taxon>Nymphalidae</taxon>
        <taxon>Nymphalinae</taxon>
        <taxon>Euphydryas</taxon>
    </lineage>
</organism>
<keyword evidence="3" id="KW-1185">Reference proteome</keyword>
<evidence type="ECO:0000313" key="3">
    <source>
        <dbReference type="Proteomes" id="UP001153954"/>
    </source>
</evidence>
<comment type="caution">
    <text evidence="2">The sequence shown here is derived from an EMBL/GenBank/DDBJ whole genome shotgun (WGS) entry which is preliminary data.</text>
</comment>
<name>A0AAU9UQ04_EUPED</name>
<dbReference type="EMBL" id="CAKOGL010000022">
    <property type="protein sequence ID" value="CAH2099952.1"/>
    <property type="molecule type" value="Genomic_DNA"/>
</dbReference>